<keyword evidence="5" id="KW-1185">Reference proteome</keyword>
<dbReference type="KEGG" id="haa:A5892_17150"/>
<dbReference type="GO" id="GO:0016989">
    <property type="term" value="F:sigma factor antagonist activity"/>
    <property type="evidence" value="ECO:0007669"/>
    <property type="project" value="TreeGrafter"/>
</dbReference>
<evidence type="ECO:0000256" key="1">
    <source>
        <dbReference type="SAM" id="Phobius"/>
    </source>
</evidence>
<dbReference type="Proteomes" id="UP000077875">
    <property type="component" value="Chromosome"/>
</dbReference>
<dbReference type="PIRSF" id="PIRSF018266">
    <property type="entry name" value="FecR"/>
    <property type="match status" value="1"/>
</dbReference>
<accession>A0A172YIU3</accession>
<reference evidence="4 5" key="1">
    <citation type="submission" date="2016-04" db="EMBL/GenBank/DDBJ databases">
        <title>Complete Genome Sequence of Halotalea alkalilenta IHB B 13600.</title>
        <authorList>
            <person name="Swarnkar M.K."/>
            <person name="Sharma A."/>
            <person name="Kaushal K."/>
            <person name="Soni R."/>
            <person name="Rana S."/>
            <person name="Singh A.K."/>
            <person name="Gulati A."/>
        </authorList>
    </citation>
    <scope>NUCLEOTIDE SEQUENCE [LARGE SCALE GENOMIC DNA]</scope>
    <source>
        <strain evidence="4 5">IHB B 13600</strain>
    </source>
</reference>
<proteinExistence type="predicted"/>
<keyword evidence="1" id="KW-0472">Membrane</keyword>
<dbReference type="InterPro" id="IPR006860">
    <property type="entry name" value="FecR"/>
</dbReference>
<protein>
    <recommendedName>
        <fullName evidence="6">FecR protein domain-containing protein</fullName>
    </recommendedName>
</protein>
<dbReference type="Pfam" id="PF04773">
    <property type="entry name" value="FecR"/>
    <property type="match status" value="1"/>
</dbReference>
<keyword evidence="1" id="KW-0812">Transmembrane</keyword>
<name>A0A172YIU3_9GAMM</name>
<evidence type="ECO:0000313" key="4">
    <source>
        <dbReference type="EMBL" id="ANF58975.1"/>
    </source>
</evidence>
<dbReference type="Gene3D" id="3.55.50.30">
    <property type="match status" value="1"/>
</dbReference>
<dbReference type="Gene3D" id="2.60.120.1440">
    <property type="match status" value="1"/>
</dbReference>
<feature type="domain" description="FecR protein" evidence="2">
    <location>
        <begin position="139"/>
        <end position="226"/>
    </location>
</feature>
<organism evidence="4 5">
    <name type="scientific">Halotalea alkalilenta</name>
    <dbReference type="NCBI Taxonomy" id="376489"/>
    <lineage>
        <taxon>Bacteria</taxon>
        <taxon>Pseudomonadati</taxon>
        <taxon>Pseudomonadota</taxon>
        <taxon>Gammaproteobacteria</taxon>
        <taxon>Oceanospirillales</taxon>
        <taxon>Halomonadaceae</taxon>
        <taxon>Halotalea</taxon>
    </lineage>
</organism>
<gene>
    <name evidence="4" type="ORF">A5892_17150</name>
</gene>
<keyword evidence="1" id="KW-1133">Transmembrane helix</keyword>
<feature type="domain" description="FecR N-terminal" evidence="3">
    <location>
        <begin position="19"/>
        <end position="60"/>
    </location>
</feature>
<sequence length="347" mass="37866">MNDSDNDNDRDVEQAALLDRALEWLVATRDPDVDPARLAALQAWLAAAPEHRRAWRQAEEISALGDRAALLLAVQERSGGAAETVSIASAGRDRSRALALRRWRPALAIAACLPLVLAVLLLVWRDPGWTTRAFADHAVAAGPGREVTLVDGSRLFLDGDSAFDVDFSASDRRIELRRGRVWLDVVRDGRPFLVEANGVEVAVLGTRFAVERNAQSVDVSVEQGRVGVSAPGGERVVLEAGQRVEVDAERLGSVTGFEPAVGLAWRRGLMIFDRADIDTVVRELERTRPGRVLVFDRDRLEQRRFSATFARTEPSAVLQALPSALGVNVFTLPDGSVVLSERRGEGN</sequence>
<dbReference type="InterPro" id="IPR032623">
    <property type="entry name" value="FecR_N"/>
</dbReference>
<dbReference type="PANTHER" id="PTHR30273">
    <property type="entry name" value="PERIPLASMIC SIGNAL SENSOR AND SIGMA FACTOR ACTIVATOR FECR-RELATED"/>
    <property type="match status" value="1"/>
</dbReference>
<dbReference type="EMBL" id="CP015243">
    <property type="protein sequence ID" value="ANF58975.1"/>
    <property type="molecule type" value="Genomic_DNA"/>
</dbReference>
<evidence type="ECO:0008006" key="6">
    <source>
        <dbReference type="Google" id="ProtNLM"/>
    </source>
</evidence>
<dbReference type="InterPro" id="IPR012373">
    <property type="entry name" value="Ferrdict_sens_TM"/>
</dbReference>
<dbReference type="STRING" id="376489.A5892_17150"/>
<evidence type="ECO:0000313" key="5">
    <source>
        <dbReference type="Proteomes" id="UP000077875"/>
    </source>
</evidence>
<dbReference type="AlphaFoldDB" id="A0A172YIU3"/>
<feature type="transmembrane region" description="Helical" evidence="1">
    <location>
        <begin position="106"/>
        <end position="124"/>
    </location>
</feature>
<evidence type="ECO:0000259" key="2">
    <source>
        <dbReference type="Pfam" id="PF04773"/>
    </source>
</evidence>
<dbReference type="PANTHER" id="PTHR30273:SF2">
    <property type="entry name" value="PROTEIN FECR"/>
    <property type="match status" value="1"/>
</dbReference>
<dbReference type="Pfam" id="PF16220">
    <property type="entry name" value="DUF4880"/>
    <property type="match status" value="1"/>
</dbReference>
<dbReference type="RefSeq" id="WP_064123830.1">
    <property type="nucleotide sequence ID" value="NZ_CP015243.1"/>
</dbReference>
<evidence type="ECO:0000259" key="3">
    <source>
        <dbReference type="Pfam" id="PF16220"/>
    </source>
</evidence>